<gene>
    <name evidence="1" type="ORF">P5G65_26975</name>
</gene>
<sequence>MLAKDWEADFLWLDKGANHLTMIADVLTDGMIKQFPQKFK</sequence>
<evidence type="ECO:0000313" key="2">
    <source>
        <dbReference type="Proteomes" id="UP001355653"/>
    </source>
</evidence>
<evidence type="ECO:0000313" key="1">
    <source>
        <dbReference type="EMBL" id="MEB4797553.1"/>
    </source>
</evidence>
<proteinExistence type="predicted"/>
<organism evidence="1 2">
    <name type="scientific">Paenibacillus chondroitinus</name>
    <dbReference type="NCBI Taxonomy" id="59842"/>
    <lineage>
        <taxon>Bacteria</taxon>
        <taxon>Bacillati</taxon>
        <taxon>Bacillota</taxon>
        <taxon>Bacilli</taxon>
        <taxon>Bacillales</taxon>
        <taxon>Paenibacillaceae</taxon>
        <taxon>Paenibacillus</taxon>
    </lineage>
</organism>
<dbReference type="RefSeq" id="WP_268597368.1">
    <property type="nucleotide sequence ID" value="NZ_JAROBY010000056.1"/>
</dbReference>
<keyword evidence="2" id="KW-1185">Reference proteome</keyword>
<dbReference type="EMBL" id="JAROBY010000056">
    <property type="protein sequence ID" value="MEB4797553.1"/>
    <property type="molecule type" value="Genomic_DNA"/>
</dbReference>
<accession>A0ABU6DKS1</accession>
<name>A0ABU6DKS1_9BACL</name>
<protein>
    <submittedName>
        <fullName evidence="1">Uncharacterized protein</fullName>
    </submittedName>
</protein>
<comment type="caution">
    <text evidence="1">The sequence shown here is derived from an EMBL/GenBank/DDBJ whole genome shotgun (WGS) entry which is preliminary data.</text>
</comment>
<reference evidence="1 2" key="1">
    <citation type="submission" date="2023-03" db="EMBL/GenBank/DDBJ databases">
        <title>Bacillus Genome Sequencing.</title>
        <authorList>
            <person name="Dunlap C."/>
        </authorList>
    </citation>
    <scope>NUCLEOTIDE SEQUENCE [LARGE SCALE GENOMIC DNA]</scope>
    <source>
        <strain evidence="1 2">NRS-1351</strain>
    </source>
</reference>
<dbReference type="Proteomes" id="UP001355653">
    <property type="component" value="Unassembled WGS sequence"/>
</dbReference>